<gene>
    <name evidence="1" type="ORF">PsorP6_013884</name>
</gene>
<sequence>MSQSTPVARSRNGRAGADGPVTSESETLVLRATSSIKRYNISRFDFPELPHFSSCAQPVMMYREPERVDDEEEKE</sequence>
<evidence type="ECO:0000313" key="2">
    <source>
        <dbReference type="Proteomes" id="UP001163321"/>
    </source>
</evidence>
<proteinExistence type="predicted"/>
<accession>A0ACC0VHB7</accession>
<keyword evidence="2" id="KW-1185">Reference proteome</keyword>
<protein>
    <submittedName>
        <fullName evidence="1">Uncharacterized protein</fullName>
    </submittedName>
</protein>
<name>A0ACC0VHB7_9STRA</name>
<dbReference type="EMBL" id="CM047588">
    <property type="protein sequence ID" value="KAI9905299.1"/>
    <property type="molecule type" value="Genomic_DNA"/>
</dbReference>
<reference evidence="1 2" key="1">
    <citation type="journal article" date="2022" name="bioRxiv">
        <title>The genome of the oomycete Peronosclerospora sorghi, a cosmopolitan pathogen of maize and sorghum, is inflated with dispersed pseudogenes.</title>
        <authorList>
            <person name="Fletcher K."/>
            <person name="Martin F."/>
            <person name="Isakeit T."/>
            <person name="Cavanaugh K."/>
            <person name="Magill C."/>
            <person name="Michelmore R."/>
        </authorList>
    </citation>
    <scope>NUCLEOTIDE SEQUENCE [LARGE SCALE GENOMIC DNA]</scope>
    <source>
        <strain evidence="1">P6</strain>
    </source>
</reference>
<organism evidence="1 2">
    <name type="scientific">Peronosclerospora sorghi</name>
    <dbReference type="NCBI Taxonomy" id="230839"/>
    <lineage>
        <taxon>Eukaryota</taxon>
        <taxon>Sar</taxon>
        <taxon>Stramenopiles</taxon>
        <taxon>Oomycota</taxon>
        <taxon>Peronosporomycetes</taxon>
        <taxon>Peronosporales</taxon>
        <taxon>Peronosporaceae</taxon>
        <taxon>Peronosclerospora</taxon>
    </lineage>
</organism>
<evidence type="ECO:0000313" key="1">
    <source>
        <dbReference type="EMBL" id="KAI9905299.1"/>
    </source>
</evidence>
<dbReference type="Proteomes" id="UP001163321">
    <property type="component" value="Chromosome 9"/>
</dbReference>
<comment type="caution">
    <text evidence="1">The sequence shown here is derived from an EMBL/GenBank/DDBJ whole genome shotgun (WGS) entry which is preliminary data.</text>
</comment>